<evidence type="ECO:0000313" key="1">
    <source>
        <dbReference type="EMBL" id="SVE41380.1"/>
    </source>
</evidence>
<name>A0A383DAQ0_9ZZZZ</name>
<gene>
    <name evidence="1" type="ORF">METZ01_LOCUS494234</name>
</gene>
<protein>
    <submittedName>
        <fullName evidence="1">Uncharacterized protein</fullName>
    </submittedName>
</protein>
<organism evidence="1">
    <name type="scientific">marine metagenome</name>
    <dbReference type="NCBI Taxonomy" id="408172"/>
    <lineage>
        <taxon>unclassified sequences</taxon>
        <taxon>metagenomes</taxon>
        <taxon>ecological metagenomes</taxon>
    </lineage>
</organism>
<feature type="non-terminal residue" evidence="1">
    <location>
        <position position="1"/>
    </location>
</feature>
<dbReference type="EMBL" id="UINC01215612">
    <property type="protein sequence ID" value="SVE41380.1"/>
    <property type="molecule type" value="Genomic_DNA"/>
</dbReference>
<reference evidence="1" key="1">
    <citation type="submission" date="2018-05" db="EMBL/GenBank/DDBJ databases">
        <authorList>
            <person name="Lanie J.A."/>
            <person name="Ng W.-L."/>
            <person name="Kazmierczak K.M."/>
            <person name="Andrzejewski T.M."/>
            <person name="Davidsen T.M."/>
            <person name="Wayne K.J."/>
            <person name="Tettelin H."/>
            <person name="Glass J.I."/>
            <person name="Rusch D."/>
            <person name="Podicherti R."/>
            <person name="Tsui H.-C.T."/>
            <person name="Winkler M.E."/>
        </authorList>
    </citation>
    <scope>NUCLEOTIDE SEQUENCE</scope>
</reference>
<accession>A0A383DAQ0</accession>
<proteinExistence type="predicted"/>
<feature type="non-terminal residue" evidence="1">
    <location>
        <position position="110"/>
    </location>
</feature>
<dbReference type="AlphaFoldDB" id="A0A383DAQ0"/>
<sequence>VSEDEKRSLEKAHLPLAKRLSGQVWELLDKQTQGDLMVHAAHASCYHWLQAGIGDDDKTICWVSTGRSPHAGDSMSAHDLGSILSASERAGLKRFLFDPDPDLGAAEWRV</sequence>